<dbReference type="Proteomes" id="UP000003094">
    <property type="component" value="Unassembled WGS sequence"/>
</dbReference>
<protein>
    <recommendedName>
        <fullName evidence="1">PLL-like beta propeller domain-containing protein</fullName>
    </recommendedName>
</protein>
<evidence type="ECO:0000313" key="2">
    <source>
        <dbReference type="EMBL" id="EFU40465.1"/>
    </source>
</evidence>
<name>A0A2R9SSW2_9BACL</name>
<dbReference type="KEGG" id="pvo:PVOR_19334"/>
<sequence length="242" mass="27627">MSFTARRFPPLRNPIIVTNQDGRPEVFMIGEDYKVRHRWLLSPGADWLNPDNWSDWGCLGEDAVAILAVSKYSDGRLVVFGHDPDNYTIKHKWQTEPNGGWIKDWSSLNGEYADFRVETNQDGRIELFAISVWGANLHHNYQTEPNGGWKGWSALDEGISLQSIAVGKNADGRIEVFGRKAEDNTLWHIWQTDFNGGWSQWGSLGDIKLIKDKYLDTIAVSKNSRVGRLEVFTIDENTFRKV</sequence>
<proteinExistence type="predicted"/>
<evidence type="ECO:0000259" key="1">
    <source>
        <dbReference type="Pfam" id="PF26607"/>
    </source>
</evidence>
<reference evidence="2 3" key="1">
    <citation type="journal article" date="2010" name="BMC Genomics">
        <title>Genome sequence of the pattern forming Paenibacillus vortex bacterium reveals potential for thriving in complex environments.</title>
        <authorList>
            <person name="Sirota-Madi A."/>
            <person name="Olender T."/>
            <person name="Helman Y."/>
            <person name="Ingham C."/>
            <person name="Brainis I."/>
            <person name="Roth D."/>
            <person name="Hagi E."/>
            <person name="Brodsky L."/>
            <person name="Leshkowitz D."/>
            <person name="Galatenko V."/>
            <person name="Nikolaev V."/>
            <person name="Mugasimangalam R.C."/>
            <person name="Bransburg-Zabary S."/>
            <person name="Gutnick D.L."/>
            <person name="Lancet D."/>
            <person name="Ben-Jacob E."/>
        </authorList>
    </citation>
    <scope>NUCLEOTIDE SEQUENCE [LARGE SCALE GENOMIC DNA]</scope>
    <source>
        <strain evidence="2 3">V453</strain>
    </source>
</reference>
<dbReference type="SUPFAM" id="SSF89372">
    <property type="entry name" value="Fucose-specific lectin"/>
    <property type="match status" value="1"/>
</dbReference>
<keyword evidence="3" id="KW-1185">Reference proteome</keyword>
<dbReference type="Pfam" id="PF26607">
    <property type="entry name" value="DUF8189"/>
    <property type="match status" value="1"/>
</dbReference>
<gene>
    <name evidence="2" type="ORF">PVOR_19334</name>
</gene>
<dbReference type="EMBL" id="ADHJ01000034">
    <property type="protein sequence ID" value="EFU40465.1"/>
    <property type="molecule type" value="Genomic_DNA"/>
</dbReference>
<feature type="domain" description="PLL-like beta propeller" evidence="1">
    <location>
        <begin position="117"/>
        <end position="233"/>
    </location>
</feature>
<dbReference type="Gene3D" id="2.120.10.70">
    <property type="entry name" value="Fucose-specific lectin"/>
    <property type="match status" value="1"/>
</dbReference>
<organism evidence="2 3">
    <name type="scientific">Paenibacillus vortex V453</name>
    <dbReference type="NCBI Taxonomy" id="715225"/>
    <lineage>
        <taxon>Bacteria</taxon>
        <taxon>Bacillati</taxon>
        <taxon>Bacillota</taxon>
        <taxon>Bacilli</taxon>
        <taxon>Bacillales</taxon>
        <taxon>Paenibacillaceae</taxon>
        <taxon>Paenibacillus</taxon>
    </lineage>
</organism>
<evidence type="ECO:0000313" key="3">
    <source>
        <dbReference type="Proteomes" id="UP000003094"/>
    </source>
</evidence>
<comment type="caution">
    <text evidence="2">The sequence shown here is derived from an EMBL/GenBank/DDBJ whole genome shotgun (WGS) entry which is preliminary data.</text>
</comment>
<dbReference type="InterPro" id="IPR058502">
    <property type="entry name" value="PLL-like_beta-prop"/>
</dbReference>
<accession>A0A2R9SSW2</accession>
<dbReference type="RefSeq" id="WP_006210695.1">
    <property type="nucleotide sequence ID" value="NZ_ADHJ01000034.1"/>
</dbReference>
<dbReference type="AlphaFoldDB" id="A0A2R9SSW2"/>